<dbReference type="AlphaFoldDB" id="A0A2C5YXA0"/>
<feature type="compositionally biased region" description="Basic and acidic residues" evidence="1">
    <location>
        <begin position="47"/>
        <end position="59"/>
    </location>
</feature>
<feature type="compositionally biased region" description="Basic and acidic residues" evidence="1">
    <location>
        <begin position="30"/>
        <end position="40"/>
    </location>
</feature>
<evidence type="ECO:0000256" key="1">
    <source>
        <dbReference type="SAM" id="MobiDB-lite"/>
    </source>
</evidence>
<gene>
    <name evidence="2" type="ORF">CDD82_5054</name>
</gene>
<sequence length="160" mass="17983">MKSKRARETVAVLAEDANTMEEPPAKKRKSDSDGPNEVKQKKIKKDKTKEKKAKENRRDKKEKRKNLQDLPEEELEPELGGTSEKENEQTVAVGAEGETNKNGKKEQRNSKVANGDGKLDKISPDEISPDEISPDDARAETVAKKEKKSKREKSEAKNEN</sequence>
<feature type="compositionally biased region" description="Basic and acidic residues" evidence="1">
    <location>
        <begin position="98"/>
        <end position="109"/>
    </location>
</feature>
<organism evidence="2 3">
    <name type="scientific">Ophiocordyceps australis</name>
    <dbReference type="NCBI Taxonomy" id="1399860"/>
    <lineage>
        <taxon>Eukaryota</taxon>
        <taxon>Fungi</taxon>
        <taxon>Dikarya</taxon>
        <taxon>Ascomycota</taxon>
        <taxon>Pezizomycotina</taxon>
        <taxon>Sordariomycetes</taxon>
        <taxon>Hypocreomycetidae</taxon>
        <taxon>Hypocreales</taxon>
        <taxon>Ophiocordycipitaceae</taxon>
        <taxon>Ophiocordyceps</taxon>
    </lineage>
</organism>
<name>A0A2C5YXA0_9HYPO</name>
<reference evidence="2 3" key="1">
    <citation type="submission" date="2017-06" db="EMBL/GenBank/DDBJ databases">
        <title>Ant-infecting Ophiocordyceps genomes reveal a high diversity of potential behavioral manipulation genes and a possible major role for enterotoxins.</title>
        <authorList>
            <person name="De Bekker C."/>
            <person name="Evans H.C."/>
            <person name="Brachmann A."/>
            <person name="Hughes D.P."/>
        </authorList>
    </citation>
    <scope>NUCLEOTIDE SEQUENCE [LARGE SCALE GENOMIC DNA]</scope>
    <source>
        <strain evidence="2 3">1348a</strain>
    </source>
</reference>
<evidence type="ECO:0000313" key="2">
    <source>
        <dbReference type="EMBL" id="PHH74185.1"/>
    </source>
</evidence>
<dbReference type="EMBL" id="NJEU01000448">
    <property type="protein sequence ID" value="PHH74185.1"/>
    <property type="molecule type" value="Genomic_DNA"/>
</dbReference>
<keyword evidence="3" id="KW-1185">Reference proteome</keyword>
<feature type="compositionally biased region" description="Basic and acidic residues" evidence="1">
    <location>
        <begin position="135"/>
        <end position="144"/>
    </location>
</feature>
<comment type="caution">
    <text evidence="2">The sequence shown here is derived from an EMBL/GenBank/DDBJ whole genome shotgun (WGS) entry which is preliminary data.</text>
</comment>
<protein>
    <submittedName>
        <fullName evidence="2">Uncharacterized protein</fullName>
    </submittedName>
</protein>
<dbReference type="Proteomes" id="UP000224854">
    <property type="component" value="Unassembled WGS sequence"/>
</dbReference>
<feature type="region of interest" description="Disordered" evidence="1">
    <location>
        <begin position="1"/>
        <end position="160"/>
    </location>
</feature>
<evidence type="ECO:0000313" key="3">
    <source>
        <dbReference type="Proteomes" id="UP000224854"/>
    </source>
</evidence>
<proteinExistence type="predicted"/>
<accession>A0A2C5YXA0</accession>